<dbReference type="EMBL" id="RFEW01000006">
    <property type="protein sequence ID" value="RSO59960.1"/>
    <property type="molecule type" value="Genomic_DNA"/>
</dbReference>
<dbReference type="Proteomes" id="UP000271320">
    <property type="component" value="Unassembled WGS sequence"/>
</dbReference>
<proteinExistence type="predicted"/>
<dbReference type="Pfam" id="PF20137">
    <property type="entry name" value="BubE"/>
    <property type="match status" value="1"/>
</dbReference>
<evidence type="ECO:0008006" key="3">
    <source>
        <dbReference type="Google" id="ProtNLM"/>
    </source>
</evidence>
<reference evidence="1 2" key="1">
    <citation type="submission" date="2018-10" db="EMBL/GenBank/DDBJ databases">
        <title>GWAS and RNA-Seq identify cryptic mechanisms of antimicrobial resistance in Acinetobacter baumannii.</title>
        <authorList>
            <person name="Sahl J.W."/>
        </authorList>
    </citation>
    <scope>NUCLEOTIDE SEQUENCE [LARGE SCALE GENOMIC DNA]</scope>
    <source>
        <strain evidence="1 2">TG41884</strain>
    </source>
</reference>
<comment type="caution">
    <text evidence="1">The sequence shown here is derived from an EMBL/GenBank/DDBJ whole genome shotgun (WGS) entry which is preliminary data.</text>
</comment>
<dbReference type="AlphaFoldDB" id="A0A429K899"/>
<accession>A0A429K899</accession>
<organism evidence="1 2">
    <name type="scientific">Acinetobacter pittii</name>
    <name type="common">Acinetobacter genomosp. 3</name>
    <dbReference type="NCBI Taxonomy" id="48296"/>
    <lineage>
        <taxon>Bacteria</taxon>
        <taxon>Pseudomonadati</taxon>
        <taxon>Pseudomonadota</taxon>
        <taxon>Gammaproteobacteria</taxon>
        <taxon>Moraxellales</taxon>
        <taxon>Moraxellaceae</taxon>
        <taxon>Acinetobacter</taxon>
        <taxon>Acinetobacter calcoaceticus/baumannii complex</taxon>
    </lineage>
</organism>
<dbReference type="InterPro" id="IPR045384">
    <property type="entry name" value="DUF6527"/>
</dbReference>
<name>A0A429K899_ACIPI</name>
<gene>
    <name evidence="1" type="ORF">EA752_09685</name>
</gene>
<evidence type="ECO:0000313" key="1">
    <source>
        <dbReference type="EMBL" id="RSO59960.1"/>
    </source>
</evidence>
<sequence>MKVQYFEGGMYKHMCPACGYLHYIPVHYPFSNGNQWFFNGNLEKPTFDPIISINEYCNYFIKNGFIEYSVNCRHHLAGCKVELPELKLKNYRIY</sequence>
<protein>
    <recommendedName>
        <fullName evidence="3">Anaerobic dehydrogenase</fullName>
    </recommendedName>
</protein>
<dbReference type="RefSeq" id="WP_017386006.1">
    <property type="nucleotide sequence ID" value="NZ_BBTQ01000013.1"/>
</dbReference>
<evidence type="ECO:0000313" key="2">
    <source>
        <dbReference type="Proteomes" id="UP000271320"/>
    </source>
</evidence>